<dbReference type="InterPro" id="IPR050111">
    <property type="entry name" value="C-type_lectin/snaclec_domain"/>
</dbReference>
<dbReference type="PROSITE" id="PS50041">
    <property type="entry name" value="C_TYPE_LECTIN_2"/>
    <property type="match status" value="1"/>
</dbReference>
<proteinExistence type="predicted"/>
<evidence type="ECO:0000259" key="4">
    <source>
        <dbReference type="PROSITE" id="PS50948"/>
    </source>
</evidence>
<evidence type="ECO:0000313" key="5">
    <source>
        <dbReference type="EMBL" id="CAH3031094.1"/>
    </source>
</evidence>
<evidence type="ECO:0008006" key="7">
    <source>
        <dbReference type="Google" id="ProtNLM"/>
    </source>
</evidence>
<dbReference type="AlphaFoldDB" id="A0AAU9VJJ7"/>
<organism evidence="5 6">
    <name type="scientific">Pocillopora meandrina</name>
    <dbReference type="NCBI Taxonomy" id="46732"/>
    <lineage>
        <taxon>Eukaryota</taxon>
        <taxon>Metazoa</taxon>
        <taxon>Cnidaria</taxon>
        <taxon>Anthozoa</taxon>
        <taxon>Hexacorallia</taxon>
        <taxon>Scleractinia</taxon>
        <taxon>Astrocoeniina</taxon>
        <taxon>Pocilloporidae</taxon>
        <taxon>Pocillopora</taxon>
    </lineage>
</organism>
<protein>
    <recommendedName>
        <fullName evidence="7">C-type lectin domain-containing protein</fullName>
    </recommendedName>
</protein>
<keyword evidence="6" id="KW-1185">Reference proteome</keyword>
<dbReference type="Gene3D" id="2.10.25.10">
    <property type="entry name" value="Laminin"/>
    <property type="match status" value="1"/>
</dbReference>
<feature type="domain" description="Apple" evidence="4">
    <location>
        <begin position="3"/>
        <end position="89"/>
    </location>
</feature>
<dbReference type="CDD" id="cd00037">
    <property type="entry name" value="CLECT"/>
    <property type="match status" value="1"/>
</dbReference>
<dbReference type="InterPro" id="IPR016187">
    <property type="entry name" value="CTDL_fold"/>
</dbReference>
<dbReference type="PANTHER" id="PTHR22803">
    <property type="entry name" value="MANNOSE, PHOSPHOLIPASE, LECTIN RECEPTOR RELATED"/>
    <property type="match status" value="1"/>
</dbReference>
<dbReference type="PROSITE" id="PS50948">
    <property type="entry name" value="PAN"/>
    <property type="match status" value="1"/>
</dbReference>
<accession>A0AAU9VJJ7</accession>
<dbReference type="InterPro" id="IPR001304">
    <property type="entry name" value="C-type_lectin-like"/>
</dbReference>
<feature type="disulfide bond" evidence="1">
    <location>
        <begin position="113"/>
        <end position="122"/>
    </location>
</feature>
<evidence type="ECO:0000259" key="3">
    <source>
        <dbReference type="PROSITE" id="PS50041"/>
    </source>
</evidence>
<evidence type="ECO:0000259" key="2">
    <source>
        <dbReference type="PROSITE" id="PS50026"/>
    </source>
</evidence>
<comment type="caution">
    <text evidence="5">The sequence shown here is derived from an EMBL/GenBank/DDBJ whole genome shotgun (WGS) entry which is preliminary data.</text>
</comment>
<dbReference type="PROSITE" id="PS00022">
    <property type="entry name" value="EGF_1"/>
    <property type="match status" value="2"/>
</dbReference>
<gene>
    <name evidence="5" type="ORF">PMEA_00000963</name>
</gene>
<dbReference type="PROSITE" id="PS50026">
    <property type="entry name" value="EGF_3"/>
    <property type="match status" value="1"/>
</dbReference>
<dbReference type="Gene3D" id="3.10.100.10">
    <property type="entry name" value="Mannose-Binding Protein A, subunit A"/>
    <property type="match status" value="1"/>
</dbReference>
<dbReference type="SUPFAM" id="SSF56436">
    <property type="entry name" value="C-type lectin-like"/>
    <property type="match status" value="1"/>
</dbReference>
<dbReference type="InterPro" id="IPR016186">
    <property type="entry name" value="C-type_lectin-like/link_sf"/>
</dbReference>
<evidence type="ECO:0000256" key="1">
    <source>
        <dbReference type="PROSITE-ProRule" id="PRU00076"/>
    </source>
</evidence>
<evidence type="ECO:0000313" key="6">
    <source>
        <dbReference type="Proteomes" id="UP001159428"/>
    </source>
</evidence>
<keyword evidence="1" id="KW-0245">EGF-like domain</keyword>
<dbReference type="SMART" id="SM00034">
    <property type="entry name" value="CLECT"/>
    <property type="match status" value="1"/>
</dbReference>
<feature type="disulfide bond" evidence="1">
    <location>
        <begin position="94"/>
        <end position="111"/>
    </location>
</feature>
<dbReference type="Pfam" id="PF00059">
    <property type="entry name" value="Lectin_C"/>
    <property type="match status" value="1"/>
</dbReference>
<feature type="domain" description="C-type lectin" evidence="3">
    <location>
        <begin position="135"/>
        <end position="248"/>
    </location>
</feature>
<comment type="caution">
    <text evidence="1">Lacks conserved residue(s) required for the propagation of feature annotation.</text>
</comment>
<feature type="domain" description="EGF-like" evidence="2">
    <location>
        <begin position="85"/>
        <end position="123"/>
    </location>
</feature>
<dbReference type="EMBL" id="CALNXJ010000001">
    <property type="protein sequence ID" value="CAH3031094.1"/>
    <property type="molecule type" value="Genomic_DNA"/>
</dbReference>
<feature type="non-terminal residue" evidence="5">
    <location>
        <position position="1"/>
    </location>
</feature>
<reference evidence="5 6" key="1">
    <citation type="submission" date="2022-05" db="EMBL/GenBank/DDBJ databases">
        <authorList>
            <consortium name="Genoscope - CEA"/>
            <person name="William W."/>
        </authorList>
    </citation>
    <scope>NUCLEOTIDE SEQUENCE [LARGE SCALE GENOMIC DNA]</scope>
</reference>
<keyword evidence="1" id="KW-1015">Disulfide bond</keyword>
<dbReference type="SUPFAM" id="SSF57196">
    <property type="entry name" value="EGF/Laminin"/>
    <property type="match status" value="1"/>
</dbReference>
<dbReference type="InterPro" id="IPR003609">
    <property type="entry name" value="Pan_app"/>
</dbReference>
<dbReference type="InterPro" id="IPR000742">
    <property type="entry name" value="EGF"/>
</dbReference>
<dbReference type="Proteomes" id="UP001159428">
    <property type="component" value="Unassembled WGS sequence"/>
</dbReference>
<sequence length="258" mass="30029">RTCKSDRPQQVVFSQRVQDYILSGPVVTTELVASDQECQMRCILSFKCDVYNLGPLDDSFRRSCQILRYDLKSYIVKRQKGWSFRARKCTCSPCLNGGICFSIDEANTPRCACTSNWRGPICAETIGCRNDWKNYSIFCYKMFKTEKVTFFEANSSCINEDAELVSIEDFEELRFLDELLRQEGVEKIYVGMTDIAEEDRWVWMDGSPVTLDPLWHGNHPDGGTKENCGEYVENHGFHDKKCEKDRRYYVCKYSLYRP</sequence>
<name>A0AAU9VJJ7_9CNID</name>